<name>A0ABW7GE51_9BURK</name>
<evidence type="ECO:0000313" key="2">
    <source>
        <dbReference type="EMBL" id="MFG6460229.1"/>
    </source>
</evidence>
<comment type="caution">
    <text evidence="2">The sequence shown here is derived from an EMBL/GenBank/DDBJ whole genome shotgun (WGS) entry which is preliminary data.</text>
</comment>
<organism evidence="2 3">
    <name type="scientific">Pelomonas lactea</name>
    <dbReference type="NCBI Taxonomy" id="3299030"/>
    <lineage>
        <taxon>Bacteria</taxon>
        <taxon>Pseudomonadati</taxon>
        <taxon>Pseudomonadota</taxon>
        <taxon>Betaproteobacteria</taxon>
        <taxon>Burkholderiales</taxon>
        <taxon>Sphaerotilaceae</taxon>
        <taxon>Roseateles</taxon>
    </lineage>
</organism>
<dbReference type="InterPro" id="IPR054209">
    <property type="entry name" value="DUF6916"/>
</dbReference>
<keyword evidence="3" id="KW-1185">Reference proteome</keyword>
<accession>A0ABW7GE51</accession>
<evidence type="ECO:0000259" key="1">
    <source>
        <dbReference type="Pfam" id="PF21880"/>
    </source>
</evidence>
<dbReference type="EMBL" id="JBIGHX010000001">
    <property type="protein sequence ID" value="MFG6460229.1"/>
    <property type="molecule type" value="Genomic_DNA"/>
</dbReference>
<evidence type="ECO:0000313" key="3">
    <source>
        <dbReference type="Proteomes" id="UP001606302"/>
    </source>
</evidence>
<sequence>MPDGALTLAQFEPLVGSAFTLRLGEAGSLTAQLVDARHGDWVPPEGRAPFSLTFEAPEPALPQRIYRLEHEHMGCLDIFLVPVARTATGLQYEAVFG</sequence>
<reference evidence="2 3" key="1">
    <citation type="submission" date="2024-08" db="EMBL/GenBank/DDBJ databases">
        <authorList>
            <person name="Lu H."/>
        </authorList>
    </citation>
    <scope>NUCLEOTIDE SEQUENCE [LARGE SCALE GENOMIC DNA]</scope>
    <source>
        <strain evidence="2 3">DXS20W</strain>
    </source>
</reference>
<dbReference type="RefSeq" id="WP_394509042.1">
    <property type="nucleotide sequence ID" value="NZ_JBIGHX010000001.1"/>
</dbReference>
<proteinExistence type="predicted"/>
<feature type="domain" description="DUF6916" evidence="1">
    <location>
        <begin position="6"/>
        <end position="96"/>
    </location>
</feature>
<dbReference type="Pfam" id="PF21880">
    <property type="entry name" value="DUF6916"/>
    <property type="match status" value="1"/>
</dbReference>
<protein>
    <submittedName>
        <fullName evidence="2">DUF6916 family protein</fullName>
    </submittedName>
</protein>
<dbReference type="Proteomes" id="UP001606302">
    <property type="component" value="Unassembled WGS sequence"/>
</dbReference>
<gene>
    <name evidence="2" type="ORF">ACG04Q_01515</name>
</gene>